<evidence type="ECO:0000313" key="7">
    <source>
        <dbReference type="EMBL" id="MBU8865361.1"/>
    </source>
</evidence>
<reference evidence="7 8" key="1">
    <citation type="submission" date="2021-06" db="EMBL/GenBank/DDBJ databases">
        <authorList>
            <person name="Jeong J.W."/>
        </authorList>
    </citation>
    <scope>NUCLEOTIDE SEQUENCE [LARGE SCALE GENOMIC DNA]</scope>
    <source>
        <strain evidence="7 8">MMS21-TAE1-1</strain>
    </source>
</reference>
<dbReference type="InterPro" id="IPR006094">
    <property type="entry name" value="Oxid_FAD_bind_N"/>
</dbReference>
<evidence type="ECO:0000256" key="2">
    <source>
        <dbReference type="ARBA" id="ARBA00005466"/>
    </source>
</evidence>
<dbReference type="RefSeq" id="WP_216922740.1">
    <property type="nucleotide sequence ID" value="NZ_JAHOPC010000001.1"/>
</dbReference>
<organism evidence="7 8">
    <name type="scientific">Paenarthrobacter aromaticivorans</name>
    <dbReference type="NCBI Taxonomy" id="2849150"/>
    <lineage>
        <taxon>Bacteria</taxon>
        <taxon>Bacillati</taxon>
        <taxon>Actinomycetota</taxon>
        <taxon>Actinomycetes</taxon>
        <taxon>Micrococcales</taxon>
        <taxon>Micrococcaceae</taxon>
        <taxon>Paenarthrobacter</taxon>
    </lineage>
</organism>
<keyword evidence="5" id="KW-0560">Oxidoreductase</keyword>
<evidence type="ECO:0000256" key="3">
    <source>
        <dbReference type="ARBA" id="ARBA00022630"/>
    </source>
</evidence>
<comment type="similarity">
    <text evidence="2">Belongs to the oxygen-dependent FAD-linked oxidoreductase family.</text>
</comment>
<protein>
    <submittedName>
        <fullName evidence="7">FAD-binding oxidoreductase</fullName>
    </submittedName>
</protein>
<dbReference type="InterPro" id="IPR006093">
    <property type="entry name" value="Oxy_OxRdtase_FAD_BS"/>
</dbReference>
<feature type="domain" description="FAD-binding PCMH-type" evidence="6">
    <location>
        <begin position="40"/>
        <end position="208"/>
    </location>
</feature>
<accession>A0ABS6I0U3</accession>
<keyword evidence="3" id="KW-0285">Flavoprotein</keyword>
<evidence type="ECO:0000313" key="8">
    <source>
        <dbReference type="Proteomes" id="UP000824166"/>
    </source>
</evidence>
<proteinExistence type="inferred from homology"/>
<comment type="caution">
    <text evidence="7">The sequence shown here is derived from an EMBL/GenBank/DDBJ whole genome shotgun (WGS) entry which is preliminary data.</text>
</comment>
<gene>
    <name evidence="7" type="ORF">KSW38_03500</name>
</gene>
<keyword evidence="4" id="KW-0274">FAD</keyword>
<dbReference type="InterPro" id="IPR050416">
    <property type="entry name" value="FAD-linked_Oxidoreductase"/>
</dbReference>
<dbReference type="EMBL" id="JAHOPC010000001">
    <property type="protein sequence ID" value="MBU8865361.1"/>
    <property type="molecule type" value="Genomic_DNA"/>
</dbReference>
<dbReference type="Pfam" id="PF01565">
    <property type="entry name" value="FAD_binding_4"/>
    <property type="match status" value="1"/>
</dbReference>
<dbReference type="InterPro" id="IPR016166">
    <property type="entry name" value="FAD-bd_PCMH"/>
</dbReference>
<dbReference type="PROSITE" id="PS51387">
    <property type="entry name" value="FAD_PCMH"/>
    <property type="match status" value="1"/>
</dbReference>
<evidence type="ECO:0000259" key="6">
    <source>
        <dbReference type="PROSITE" id="PS51387"/>
    </source>
</evidence>
<sequence length="488" mass="52339">MQSHASFSGISELQLSVRGPVFTPADPGFQSEISAFNLSTQHQPDLAFGALDAEDVSAAIRWAAEREMPVAVQSTGHGATNAIEGGLLISTRRMLELSIDPLEKTARVGAGVRWKAVVELAATFGLMGLCGSTSDVGVVGYTLGGGLPILGRKYGFASDHVIAFELVTADGTQKRVTKDENPDLFFLLRGGKGNLGIVTAMEFHLFPAADLYAGGVYFDGGHAPEVLRAFREWVPSLPVEASASLAFLRLPDMEMIPEPLRGKFVIHLRYAYQGDLAAAAELLEPMRRSAPFMMDATGPLEASQFDTIHQDPDQPVPVRERGLLLDRLDEEASEVILRHFGPGVESPVLLAEVRLLGGALAKSAQGEDIVGGRDAAFSFYMVAIAAPPVVELLPAVFDSVHTDLRPAANRGTFVNLHGHFVDAEDRERPWGPSARERLKKAKAELDPKNMFSFGQVVGLPAPEQPVVMNQAVLLEDVVTAGGDAVLNS</sequence>
<evidence type="ECO:0000256" key="1">
    <source>
        <dbReference type="ARBA" id="ARBA00001974"/>
    </source>
</evidence>
<dbReference type="PANTHER" id="PTHR42973:SF39">
    <property type="entry name" value="FAD-BINDING PCMH-TYPE DOMAIN-CONTAINING PROTEIN"/>
    <property type="match status" value="1"/>
</dbReference>
<dbReference type="PROSITE" id="PS00862">
    <property type="entry name" value="OX2_COVAL_FAD"/>
    <property type="match status" value="1"/>
</dbReference>
<comment type="cofactor">
    <cofactor evidence="1">
        <name>FAD</name>
        <dbReference type="ChEBI" id="CHEBI:57692"/>
    </cofactor>
</comment>
<name>A0ABS6I0U3_9MICC</name>
<evidence type="ECO:0000256" key="4">
    <source>
        <dbReference type="ARBA" id="ARBA00022827"/>
    </source>
</evidence>
<dbReference type="PANTHER" id="PTHR42973">
    <property type="entry name" value="BINDING OXIDOREDUCTASE, PUTATIVE (AFU_ORTHOLOGUE AFUA_1G17690)-RELATED"/>
    <property type="match status" value="1"/>
</dbReference>
<evidence type="ECO:0000256" key="5">
    <source>
        <dbReference type="ARBA" id="ARBA00023002"/>
    </source>
</evidence>
<keyword evidence="8" id="KW-1185">Reference proteome</keyword>
<dbReference type="Proteomes" id="UP000824166">
    <property type="component" value="Unassembled WGS sequence"/>
</dbReference>